<dbReference type="KEGG" id="cbv:U729_2310"/>
<dbReference type="OrthoDB" id="10010016at2"/>
<keyword evidence="2" id="KW-0812">Transmembrane</keyword>
<dbReference type="InterPro" id="IPR052534">
    <property type="entry name" value="Extracell_DNA_Util/SecSys_Comp"/>
</dbReference>
<dbReference type="PANTHER" id="PTHR40278:SF1">
    <property type="entry name" value="DNA UTILIZATION PROTEIN HOFN"/>
    <property type="match status" value="1"/>
</dbReference>
<keyword evidence="2" id="KW-0472">Membrane</keyword>
<keyword evidence="4" id="KW-1185">Reference proteome</keyword>
<evidence type="ECO:0000313" key="4">
    <source>
        <dbReference type="Proteomes" id="UP000030635"/>
    </source>
</evidence>
<evidence type="ECO:0000313" key="3">
    <source>
        <dbReference type="EMBL" id="AIY82336.1"/>
    </source>
</evidence>
<dbReference type="AlphaFoldDB" id="A0A0A7FU52"/>
<reference evidence="3 4" key="1">
    <citation type="journal article" date="2015" name="Infect. Genet. Evol.">
        <title>Genomic sequences of six botulinum neurotoxin-producing strains representing three clostridial species illustrate the mobility and diversity of botulinum neurotoxin genes.</title>
        <authorList>
            <person name="Smith T.J."/>
            <person name="Hill K.K."/>
            <person name="Xie G."/>
            <person name="Foley B.T."/>
            <person name="Williamson C.H."/>
            <person name="Foster J.T."/>
            <person name="Johnson S.L."/>
            <person name="Chertkov O."/>
            <person name="Teshima H."/>
            <person name="Gibbons H.S."/>
            <person name="Johnsky L.A."/>
            <person name="Karavis M.A."/>
            <person name="Smith L.A."/>
        </authorList>
    </citation>
    <scope>NUCLEOTIDE SEQUENCE [LARGE SCALE GENOMIC DNA]</scope>
    <source>
        <strain evidence="3">Sullivan</strain>
    </source>
</reference>
<dbReference type="RefSeq" id="WP_039315095.1">
    <property type="nucleotide sequence ID" value="NZ_CP006905.1"/>
</dbReference>
<evidence type="ECO:0000256" key="2">
    <source>
        <dbReference type="SAM" id="Phobius"/>
    </source>
</evidence>
<proteinExistence type="predicted"/>
<feature type="compositionally biased region" description="Basic and acidic residues" evidence="1">
    <location>
        <begin position="170"/>
        <end position="195"/>
    </location>
</feature>
<dbReference type="Proteomes" id="UP000030635">
    <property type="component" value="Chromosome"/>
</dbReference>
<dbReference type="HOGENOM" id="CLU_1275837_0_0_9"/>
<accession>A0A0A7FU52</accession>
<dbReference type="PANTHER" id="PTHR40278">
    <property type="entry name" value="DNA UTILIZATION PROTEIN HOFN"/>
    <property type="match status" value="1"/>
</dbReference>
<feature type="transmembrane region" description="Helical" evidence="2">
    <location>
        <begin position="21"/>
        <end position="44"/>
    </location>
</feature>
<keyword evidence="2" id="KW-1133">Transmembrane helix</keyword>
<dbReference type="STRING" id="1561.NPD11_710"/>
<name>A0A0A7FU52_9CLOT</name>
<protein>
    <submittedName>
        <fullName evidence="3">Fimbrial assembly family protein</fullName>
    </submittedName>
</protein>
<gene>
    <name evidence="3" type="ORF">U729_2310</name>
</gene>
<sequence>MRKRLNLNPKSIEKEKKKDSTIIYAIIYGILTILLLLNAGLIYAENISLKDESTKLSSSVKGYKMDHQEYIDTYNELQREKTFVNKINEINKKGEVWKDIKDIGNYVPSGISINSMQFDNGKITLQGISKTNSEVAVFLANLQMSSKYKNASVLNMRDAEIIDGSLNINQKDDNKKDSKDKNDKSKDNKNNNSKIDTKNIVKFTIEIGGEGENEKN</sequence>
<dbReference type="Pfam" id="PF05137">
    <property type="entry name" value="PilN"/>
    <property type="match status" value="1"/>
</dbReference>
<organism evidence="3 4">
    <name type="scientific">Clostridium baratii str. Sullivan</name>
    <dbReference type="NCBI Taxonomy" id="1415775"/>
    <lineage>
        <taxon>Bacteria</taxon>
        <taxon>Bacillati</taxon>
        <taxon>Bacillota</taxon>
        <taxon>Clostridia</taxon>
        <taxon>Eubacteriales</taxon>
        <taxon>Clostridiaceae</taxon>
        <taxon>Clostridium</taxon>
    </lineage>
</organism>
<dbReference type="InterPro" id="IPR007813">
    <property type="entry name" value="PilN"/>
</dbReference>
<feature type="region of interest" description="Disordered" evidence="1">
    <location>
        <begin position="168"/>
        <end position="195"/>
    </location>
</feature>
<dbReference type="EMBL" id="CP006905">
    <property type="protein sequence ID" value="AIY82336.1"/>
    <property type="molecule type" value="Genomic_DNA"/>
</dbReference>
<evidence type="ECO:0000256" key="1">
    <source>
        <dbReference type="SAM" id="MobiDB-lite"/>
    </source>
</evidence>